<evidence type="ECO:0000256" key="1">
    <source>
        <dbReference type="SAM" id="MobiDB-lite"/>
    </source>
</evidence>
<accession>A0AAV9VJL5</accession>
<name>A0AAV9VJL5_9PEZI</name>
<evidence type="ECO:0000313" key="3">
    <source>
        <dbReference type="Proteomes" id="UP001373714"/>
    </source>
</evidence>
<evidence type="ECO:0000313" key="2">
    <source>
        <dbReference type="EMBL" id="KAK6361386.1"/>
    </source>
</evidence>
<comment type="caution">
    <text evidence="2">The sequence shown here is derived from an EMBL/GenBank/DDBJ whole genome shotgun (WGS) entry which is preliminary data.</text>
</comment>
<feature type="compositionally biased region" description="Polar residues" evidence="1">
    <location>
        <begin position="1"/>
        <end position="13"/>
    </location>
</feature>
<dbReference type="AlphaFoldDB" id="A0AAV9VJL5"/>
<proteinExistence type="predicted"/>
<keyword evidence="3" id="KW-1185">Reference proteome</keyword>
<organism evidence="2 3">
    <name type="scientific">Orbilia blumenaviensis</name>
    <dbReference type="NCBI Taxonomy" id="1796055"/>
    <lineage>
        <taxon>Eukaryota</taxon>
        <taxon>Fungi</taxon>
        <taxon>Dikarya</taxon>
        <taxon>Ascomycota</taxon>
        <taxon>Pezizomycotina</taxon>
        <taxon>Orbiliomycetes</taxon>
        <taxon>Orbiliales</taxon>
        <taxon>Orbiliaceae</taxon>
        <taxon>Orbilia</taxon>
    </lineage>
</organism>
<sequence length="398" mass="45673">MSAMSAENPQMVTSGFPETVEVPGSKSKSKSKTILVTTTGPIPRGHRYHGSQRNEFHFIDGLNNEIGRSVQNGYLTWDEVIEWFPLVYPTLEKGTFNIYRCPEPDPSDLAKTISQLEYPVNLLREGGAAFKGNSWFVILGLNKEYIKVEHTRQIPGLRVEPSPNLPTDPRLRYYWEAVRSRDRRCVLTGKTMKQSRDGPPGAQLVCCPVFPPELRGEWLEKGWPRRITDVSEEVVIGKEKLCSIQNGILMESRFSAPFTMNKFAINPKRNYKITVFRNEEHSQIIDGKRAQIPQVNIRTHKDNRVSDDLLYNHWKESVIINMTGRQKCDRLPNYNNFRSMCLSKPNDRTKRATEIYLAKALILDIDRCEHSTMYDIMEAELAAHGFAGYTDDDWCIDP</sequence>
<evidence type="ECO:0008006" key="4">
    <source>
        <dbReference type="Google" id="ProtNLM"/>
    </source>
</evidence>
<feature type="region of interest" description="Disordered" evidence="1">
    <location>
        <begin position="1"/>
        <end position="49"/>
    </location>
</feature>
<dbReference type="EMBL" id="JAVHNS010000002">
    <property type="protein sequence ID" value="KAK6361386.1"/>
    <property type="molecule type" value="Genomic_DNA"/>
</dbReference>
<dbReference type="Proteomes" id="UP001373714">
    <property type="component" value="Unassembled WGS sequence"/>
</dbReference>
<protein>
    <recommendedName>
        <fullName evidence="4">HNH nuclease domain-containing protein</fullName>
    </recommendedName>
</protein>
<gene>
    <name evidence="2" type="ORF">TWF730_005119</name>
</gene>
<reference evidence="2 3" key="1">
    <citation type="submission" date="2019-10" db="EMBL/GenBank/DDBJ databases">
        <authorList>
            <person name="Palmer J.M."/>
        </authorList>
    </citation>
    <scope>NUCLEOTIDE SEQUENCE [LARGE SCALE GENOMIC DNA]</scope>
    <source>
        <strain evidence="2 3">TWF730</strain>
    </source>
</reference>